<feature type="transmembrane region" description="Helical" evidence="6">
    <location>
        <begin position="185"/>
        <end position="204"/>
    </location>
</feature>
<dbReference type="GeneTree" id="ENSGT00940000162395"/>
<feature type="transmembrane region" description="Helical" evidence="6">
    <location>
        <begin position="459"/>
        <end position="481"/>
    </location>
</feature>
<dbReference type="AlphaFoldDB" id="A0A8C3YU38"/>
<feature type="transmembrane region" description="Helical" evidence="6">
    <location>
        <begin position="271"/>
        <end position="291"/>
    </location>
</feature>
<keyword evidence="9" id="KW-1185">Reference proteome</keyword>
<dbReference type="GO" id="GO:0032217">
    <property type="term" value="F:riboflavin transmembrane transporter activity"/>
    <property type="evidence" value="ECO:0007669"/>
    <property type="project" value="Ensembl"/>
</dbReference>
<dbReference type="InterPro" id="IPR036259">
    <property type="entry name" value="MFS_trans_sf"/>
</dbReference>
<dbReference type="GO" id="GO:0005743">
    <property type="term" value="C:mitochondrial inner membrane"/>
    <property type="evidence" value="ECO:0007669"/>
    <property type="project" value="Ensembl"/>
</dbReference>
<feature type="domain" description="Major facilitator superfamily (MFS) profile" evidence="7">
    <location>
        <begin position="126"/>
        <end position="544"/>
    </location>
</feature>
<keyword evidence="3 6" id="KW-1133">Transmembrane helix</keyword>
<proteinExistence type="predicted"/>
<feature type="transmembrane region" description="Helical" evidence="6">
    <location>
        <begin position="211"/>
        <end position="231"/>
    </location>
</feature>
<keyword evidence="4 6" id="KW-0472">Membrane</keyword>
<feature type="transmembrane region" description="Helical" evidence="6">
    <location>
        <begin position="406"/>
        <end position="427"/>
    </location>
</feature>
<evidence type="ECO:0000256" key="3">
    <source>
        <dbReference type="ARBA" id="ARBA00022989"/>
    </source>
</evidence>
<dbReference type="PROSITE" id="PS50850">
    <property type="entry name" value="MFS"/>
    <property type="match status" value="1"/>
</dbReference>
<evidence type="ECO:0000313" key="9">
    <source>
        <dbReference type="Proteomes" id="UP000694540"/>
    </source>
</evidence>
<feature type="region of interest" description="Disordered" evidence="5">
    <location>
        <begin position="1"/>
        <end position="30"/>
    </location>
</feature>
<feature type="transmembrane region" description="Helical" evidence="6">
    <location>
        <begin position="519"/>
        <end position="537"/>
    </location>
</feature>
<evidence type="ECO:0000256" key="6">
    <source>
        <dbReference type="SAM" id="Phobius"/>
    </source>
</evidence>
<evidence type="ECO:0000256" key="5">
    <source>
        <dbReference type="SAM" id="MobiDB-lite"/>
    </source>
</evidence>
<feature type="transmembrane region" description="Helical" evidence="6">
    <location>
        <begin position="493"/>
        <end position="513"/>
    </location>
</feature>
<reference evidence="8" key="2">
    <citation type="submission" date="2025-09" db="UniProtKB">
        <authorList>
            <consortium name="Ensembl"/>
        </authorList>
    </citation>
    <scope>IDENTIFICATION</scope>
</reference>
<protein>
    <submittedName>
        <fullName evidence="8">Solute carrier family 22 member 14</fullName>
    </submittedName>
</protein>
<feature type="transmembrane region" description="Helical" evidence="6">
    <location>
        <begin position="297"/>
        <end position="317"/>
    </location>
</feature>
<accession>A0A8C3YU38</accession>
<dbReference type="Ensembl" id="ENSCWAT00000030607.1">
    <property type="protein sequence ID" value="ENSCWAP00000028237.1"/>
    <property type="gene ID" value="ENSCWAG00000021252.1"/>
</dbReference>
<name>A0A8C3YU38_9CETA</name>
<evidence type="ECO:0000256" key="1">
    <source>
        <dbReference type="ARBA" id="ARBA00004127"/>
    </source>
</evidence>
<dbReference type="InterPro" id="IPR005828">
    <property type="entry name" value="MFS_sugar_transport-like"/>
</dbReference>
<dbReference type="SUPFAM" id="SSF103473">
    <property type="entry name" value="MFS general substrate transporter"/>
    <property type="match status" value="1"/>
</dbReference>
<organism evidence="8 9">
    <name type="scientific">Catagonus wagneri</name>
    <name type="common">Chacoan peccary</name>
    <dbReference type="NCBI Taxonomy" id="51154"/>
    <lineage>
        <taxon>Eukaryota</taxon>
        <taxon>Metazoa</taxon>
        <taxon>Chordata</taxon>
        <taxon>Craniata</taxon>
        <taxon>Vertebrata</taxon>
        <taxon>Euteleostomi</taxon>
        <taxon>Mammalia</taxon>
        <taxon>Eutheria</taxon>
        <taxon>Laurasiatheria</taxon>
        <taxon>Artiodactyla</taxon>
        <taxon>Suina</taxon>
        <taxon>Tayassuidae</taxon>
        <taxon>Catagonus</taxon>
    </lineage>
</organism>
<feature type="transmembrane region" description="Helical" evidence="6">
    <location>
        <begin position="434"/>
        <end position="453"/>
    </location>
</feature>
<sequence length="616" mass="69073">MAKENNFRAKLKSQHHFRNSHQPEAAERPHSRSLDLLLRRLRVIEAKQDDKFANIMEAVGEFGTFQRRLVALTFLPSILSAFFMFADLFVFTPQKPYCNTSWILALDPSLSESEQLNLTLPREPNGSFLTCLMYLPVDWDLDSIIQFGLNHTDSCHAGWVYPEGKRRSLINEFDLVCGKEPNLDMVQTMFLAGFLLGALIFGFLSDKLGRYPTVLLSLLELIVFGFGTAFVKSFHQYLLFRFFVSQAVVGYSISSLSLITEWLVGLHRAHAIILECCFFTVGVLFLTGLAYCLPHWRLLFLVGGTPAFLLITYIWILPESPRWLMMKGKIEEATQLLCYAAGVNKKTIPLSLLTKLQLRVKKVAKASLLDFYSNEHLCQVTLIMFAIGCSYYMLSFKMKELGVNIYFTQVIPGIMEVPAQLCCIFLLERFKRKWSLMLTLFQGALVCFLSLVLPSELKSFLVLIILLGEFSLAASVTLLFLYTAELLPTVLRATGLGLVCLAWAAGGILSLTLVNQSAAILPILLCTISAIMALSVCSKLPETQDQPLCDSLDSICHGCGPKKKAKKKDPVLTYDSGLMTPVAQDPIFHARLHETASWALLASGLQSVPREDCHDW</sequence>
<dbReference type="InterPro" id="IPR020846">
    <property type="entry name" value="MFS_dom"/>
</dbReference>
<comment type="subcellular location">
    <subcellularLocation>
        <location evidence="1">Endomembrane system</location>
        <topology evidence="1">Multi-pass membrane protein</topology>
    </subcellularLocation>
</comment>
<dbReference type="Proteomes" id="UP000694540">
    <property type="component" value="Unplaced"/>
</dbReference>
<dbReference type="Gene3D" id="1.20.1250.20">
    <property type="entry name" value="MFS general substrate transporter like domains"/>
    <property type="match status" value="1"/>
</dbReference>
<evidence type="ECO:0000256" key="4">
    <source>
        <dbReference type="ARBA" id="ARBA00023136"/>
    </source>
</evidence>
<reference evidence="8" key="1">
    <citation type="submission" date="2025-08" db="UniProtKB">
        <authorList>
            <consortium name="Ensembl"/>
        </authorList>
    </citation>
    <scope>IDENTIFICATION</scope>
</reference>
<dbReference type="GO" id="GO:0012505">
    <property type="term" value="C:endomembrane system"/>
    <property type="evidence" value="ECO:0007669"/>
    <property type="project" value="UniProtKB-SubCell"/>
</dbReference>
<evidence type="ECO:0000313" key="8">
    <source>
        <dbReference type="Ensembl" id="ENSCWAP00000028237.1"/>
    </source>
</evidence>
<feature type="transmembrane region" description="Helical" evidence="6">
    <location>
        <begin position="237"/>
        <end position="259"/>
    </location>
</feature>
<keyword evidence="2 6" id="KW-0812">Transmembrane</keyword>
<evidence type="ECO:0000259" key="7">
    <source>
        <dbReference type="PROSITE" id="PS50850"/>
    </source>
</evidence>
<dbReference type="Pfam" id="PF00083">
    <property type="entry name" value="Sugar_tr"/>
    <property type="match status" value="1"/>
</dbReference>
<feature type="compositionally biased region" description="Basic residues" evidence="5">
    <location>
        <begin position="9"/>
        <end position="19"/>
    </location>
</feature>
<gene>
    <name evidence="8" type="primary">SLC22A14</name>
</gene>
<dbReference type="PANTHER" id="PTHR24064">
    <property type="entry name" value="SOLUTE CARRIER FAMILY 22 MEMBER"/>
    <property type="match status" value="1"/>
</dbReference>
<evidence type="ECO:0000256" key="2">
    <source>
        <dbReference type="ARBA" id="ARBA00022692"/>
    </source>
</evidence>
<feature type="transmembrane region" description="Helical" evidence="6">
    <location>
        <begin position="377"/>
        <end position="394"/>
    </location>
</feature>
<feature type="transmembrane region" description="Helical" evidence="6">
    <location>
        <begin position="69"/>
        <end position="91"/>
    </location>
</feature>